<evidence type="ECO:0000256" key="2">
    <source>
        <dbReference type="SAM" id="Phobius"/>
    </source>
</evidence>
<gene>
    <name evidence="3" type="ORF">BL253_36845</name>
</gene>
<feature type="region of interest" description="Disordered" evidence="1">
    <location>
        <begin position="226"/>
        <end position="259"/>
    </location>
</feature>
<dbReference type="STRING" id="1834516.BL253_36845"/>
<name>A0A1V2I1D6_9ACTN</name>
<sequence length="259" mass="27336">MATSRHRDQDRDQNRQVAGGGGGGLMGWLGSGRNILGCVGALGGVALGVVGAVPAPWWPFGVAALYGAGVLAFPRRAASGPGVLDDLGDDDDGADVERLRAAAQAHRKSLIGRAPTEVIRATERVTGALDELFDRPELLRRGSQETDLVERLVDDYLPTALNTYLSLPRTFAGTHQLPDGRTPRQVLLDQLALLERAVREVTEDASNGETSRLLAHERFLADRFGPNALEIPDRPAPASGAGAEAGAAETRPFPPDPAG</sequence>
<dbReference type="AlphaFoldDB" id="A0A1V2I1D6"/>
<protein>
    <submittedName>
        <fullName evidence="3">Uncharacterized protein</fullName>
    </submittedName>
</protein>
<dbReference type="RefSeq" id="WP_198946554.1">
    <property type="nucleotide sequence ID" value="NZ_MOMC01000123.1"/>
</dbReference>
<evidence type="ECO:0000256" key="1">
    <source>
        <dbReference type="SAM" id="MobiDB-lite"/>
    </source>
</evidence>
<feature type="compositionally biased region" description="Basic and acidic residues" evidence="1">
    <location>
        <begin position="1"/>
        <end position="14"/>
    </location>
</feature>
<feature type="region of interest" description="Disordered" evidence="1">
    <location>
        <begin position="1"/>
        <end position="20"/>
    </location>
</feature>
<keyword evidence="4" id="KW-1185">Reference proteome</keyword>
<accession>A0A1V2I1D6</accession>
<dbReference type="Proteomes" id="UP000188929">
    <property type="component" value="Unassembled WGS sequence"/>
</dbReference>
<keyword evidence="2" id="KW-0812">Transmembrane</keyword>
<evidence type="ECO:0000313" key="3">
    <source>
        <dbReference type="EMBL" id="ONH22066.1"/>
    </source>
</evidence>
<evidence type="ECO:0000313" key="4">
    <source>
        <dbReference type="Proteomes" id="UP000188929"/>
    </source>
</evidence>
<feature type="transmembrane region" description="Helical" evidence="2">
    <location>
        <begin position="34"/>
        <end position="51"/>
    </location>
</feature>
<comment type="caution">
    <text evidence="3">The sequence shown here is derived from an EMBL/GenBank/DDBJ whole genome shotgun (WGS) entry which is preliminary data.</text>
</comment>
<feature type="compositionally biased region" description="Low complexity" evidence="1">
    <location>
        <begin position="236"/>
        <end position="249"/>
    </location>
</feature>
<organism evidence="3 4">
    <name type="scientific">Pseudofrankia asymbiotica</name>
    <dbReference type="NCBI Taxonomy" id="1834516"/>
    <lineage>
        <taxon>Bacteria</taxon>
        <taxon>Bacillati</taxon>
        <taxon>Actinomycetota</taxon>
        <taxon>Actinomycetes</taxon>
        <taxon>Frankiales</taxon>
        <taxon>Frankiaceae</taxon>
        <taxon>Pseudofrankia</taxon>
    </lineage>
</organism>
<reference evidence="4" key="1">
    <citation type="submission" date="2016-10" db="EMBL/GenBank/DDBJ databases">
        <title>Frankia sp. NRRL B-16386 Genome sequencing.</title>
        <authorList>
            <person name="Ghodhbane-Gtari F."/>
            <person name="Swanson E."/>
            <person name="Gueddou A."/>
            <person name="Hezbri K."/>
            <person name="Ktari K."/>
            <person name="Nouioui I."/>
            <person name="Morris K."/>
            <person name="Simpson S."/>
            <person name="Abebe-Akele F."/>
            <person name="Thomas K."/>
            <person name="Gtari M."/>
            <person name="Tisa L.S."/>
        </authorList>
    </citation>
    <scope>NUCLEOTIDE SEQUENCE [LARGE SCALE GENOMIC DNA]</scope>
    <source>
        <strain evidence="4">NRRL B-16386</strain>
    </source>
</reference>
<keyword evidence="2" id="KW-0472">Membrane</keyword>
<proteinExistence type="predicted"/>
<keyword evidence="2" id="KW-1133">Transmembrane helix</keyword>
<dbReference type="EMBL" id="MOMC01000123">
    <property type="protein sequence ID" value="ONH22066.1"/>
    <property type="molecule type" value="Genomic_DNA"/>
</dbReference>